<reference evidence="1 2" key="1">
    <citation type="submission" date="2019-05" db="EMBL/GenBank/DDBJ databases">
        <authorList>
            <consortium name="Pathogen Informatics"/>
        </authorList>
    </citation>
    <scope>NUCLEOTIDE SEQUENCE [LARGE SCALE GENOMIC DNA]</scope>
    <source>
        <strain evidence="1 2">NM319</strain>
    </source>
</reference>
<name>A0ABY6TN39_9PAST</name>
<accession>A0ABY6TN39</accession>
<dbReference type="Proteomes" id="UP000308167">
    <property type="component" value="Unassembled WGS sequence"/>
</dbReference>
<organism evidence="1 2">
    <name type="scientific">Actinobacillus porcinus</name>
    <dbReference type="NCBI Taxonomy" id="51048"/>
    <lineage>
        <taxon>Bacteria</taxon>
        <taxon>Pseudomonadati</taxon>
        <taxon>Pseudomonadota</taxon>
        <taxon>Gammaproteobacteria</taxon>
        <taxon>Pasteurellales</taxon>
        <taxon>Pasteurellaceae</taxon>
        <taxon>Actinobacillus</taxon>
    </lineage>
</organism>
<evidence type="ECO:0000313" key="1">
    <source>
        <dbReference type="EMBL" id="VTU09391.1"/>
    </source>
</evidence>
<dbReference type="RefSeq" id="WP_135710992.1">
    <property type="nucleotide sequence ID" value="NZ_CABFKI010000015.1"/>
</dbReference>
<proteinExistence type="predicted"/>
<sequence length="62" mass="7546">MSNVKMTFTVEIDGKTIIQHQIEEQVKKRSYFSSERKLTKEIIDKMNEFHSDRWIDSKPWEQ</sequence>
<dbReference type="EMBL" id="CABFKI010000015">
    <property type="protein sequence ID" value="VTU09391.1"/>
    <property type="molecule type" value="Genomic_DNA"/>
</dbReference>
<gene>
    <name evidence="1" type="ORF">SAMEA1410922_02004</name>
</gene>
<evidence type="ECO:0000313" key="2">
    <source>
        <dbReference type="Proteomes" id="UP000308167"/>
    </source>
</evidence>
<protein>
    <submittedName>
        <fullName evidence="1">Uncharacterized protein</fullName>
    </submittedName>
</protein>
<dbReference type="GeneID" id="86156367"/>
<comment type="caution">
    <text evidence="1">The sequence shown here is derived from an EMBL/GenBank/DDBJ whole genome shotgun (WGS) entry which is preliminary data.</text>
</comment>
<keyword evidence="2" id="KW-1185">Reference proteome</keyword>